<dbReference type="InterPro" id="IPR025110">
    <property type="entry name" value="AMP-bd_C"/>
</dbReference>
<evidence type="ECO:0000256" key="4">
    <source>
        <dbReference type="SAM" id="MobiDB-lite"/>
    </source>
</evidence>
<keyword evidence="2" id="KW-0596">Phosphopantetheine</keyword>
<dbReference type="Pfam" id="PF00668">
    <property type="entry name" value="Condensation"/>
    <property type="match status" value="1"/>
</dbReference>
<feature type="compositionally biased region" description="Basic residues" evidence="4">
    <location>
        <begin position="43"/>
        <end position="82"/>
    </location>
</feature>
<feature type="region of interest" description="Disordered" evidence="4">
    <location>
        <begin position="1"/>
        <end position="240"/>
    </location>
</feature>
<proteinExistence type="predicted"/>
<dbReference type="Pfam" id="PF00501">
    <property type="entry name" value="AMP-binding"/>
    <property type="match status" value="1"/>
</dbReference>
<dbReference type="InterPro" id="IPR009081">
    <property type="entry name" value="PP-bd_ACP"/>
</dbReference>
<feature type="compositionally biased region" description="Gly residues" evidence="4">
    <location>
        <begin position="152"/>
        <end position="163"/>
    </location>
</feature>
<dbReference type="PROSITE" id="PS50075">
    <property type="entry name" value="CARRIER"/>
    <property type="match status" value="1"/>
</dbReference>
<evidence type="ECO:0000259" key="5">
    <source>
        <dbReference type="PROSITE" id="PS50075"/>
    </source>
</evidence>
<dbReference type="Gene3D" id="3.40.50.1820">
    <property type="entry name" value="alpha/beta hydrolase"/>
    <property type="match status" value="1"/>
</dbReference>
<dbReference type="InterPro" id="IPR010071">
    <property type="entry name" value="AA_adenyl_dom"/>
</dbReference>
<feature type="domain" description="Carrier" evidence="5">
    <location>
        <begin position="1147"/>
        <end position="1222"/>
    </location>
</feature>
<dbReference type="SMART" id="SM00823">
    <property type="entry name" value="PKS_PP"/>
    <property type="match status" value="1"/>
</dbReference>
<dbReference type="Pfam" id="PF00550">
    <property type="entry name" value="PP-binding"/>
    <property type="match status" value="1"/>
</dbReference>
<feature type="compositionally biased region" description="Basic residues" evidence="4">
    <location>
        <begin position="7"/>
        <end position="32"/>
    </location>
</feature>
<feature type="compositionally biased region" description="Low complexity" evidence="4">
    <location>
        <begin position="1128"/>
        <end position="1140"/>
    </location>
</feature>
<keyword evidence="7" id="KW-1185">Reference proteome</keyword>
<dbReference type="NCBIfam" id="TIGR01733">
    <property type="entry name" value="AA-adenyl-dom"/>
    <property type="match status" value="1"/>
</dbReference>
<dbReference type="GO" id="GO:0005829">
    <property type="term" value="C:cytosol"/>
    <property type="evidence" value="ECO:0007669"/>
    <property type="project" value="TreeGrafter"/>
</dbReference>
<dbReference type="Pfam" id="PF00975">
    <property type="entry name" value="Thioesterase"/>
    <property type="match status" value="1"/>
</dbReference>
<dbReference type="GO" id="GO:0044550">
    <property type="term" value="P:secondary metabolite biosynthetic process"/>
    <property type="evidence" value="ECO:0007669"/>
    <property type="project" value="TreeGrafter"/>
</dbReference>
<accession>A0A4R4W361</accession>
<dbReference type="FunFam" id="2.30.38.10:FF:000001">
    <property type="entry name" value="Non-ribosomal peptide synthetase PvdI"/>
    <property type="match status" value="1"/>
</dbReference>
<dbReference type="PROSITE" id="PS00455">
    <property type="entry name" value="AMP_BINDING"/>
    <property type="match status" value="1"/>
</dbReference>
<evidence type="ECO:0000256" key="3">
    <source>
        <dbReference type="ARBA" id="ARBA00022553"/>
    </source>
</evidence>
<evidence type="ECO:0000313" key="7">
    <source>
        <dbReference type="Proteomes" id="UP000294543"/>
    </source>
</evidence>
<sequence length="1492" mass="159745">MEGTWRPAHHPHQAAPRGPHRAGPHPPARRLPLRSGRGPADRPRHRRDALARRHGGARRRRGARPGCFHRRLRRLHHRRLVHHPAPGAAGRLGGARRRAQADQGTAARHPVGRARLRAAAPPQPGHRAEARRPARRRPAPQLPGQVRRGAGRHAGGADGVRGGAGRRRPAGTGRRPAGGELVLRRRRDQHGTRRRAGRALVPRARRAGRAGGRGRRDELGLPAGRADAEPGRGARSGPGRRLVSRALADVLPLSPAQEGLLFHALYGGDDAYVVQARFAVDGQADPPRLRAAVETLLGRHPNLRACFRHKGLDRPVQLVPHRVRLPWTEVDPPSDAELERILEADLLRPFDVTRPPLVRATLVRRRELVLTLHHLLVDGWSMPILASELAALYTGAGTLPPAPPYRDYLAWLRAQDGERAARAWRDALADLPGPTLLRPGAGTASMRQESVETELTAELSEALRRRARRSGVTVNTLVQAAWGLVLARLTGRSDVVFGTAVSGRPPELAGVESMVGLFINTLPVRVRTGEPGLLERLQDEQARLSAFHHVRLADVRRGAGELFDTLLAFENYPRDGLASSGVRLTEVRDATHYPLTVTVVAGERLWLRLGHRADLVGRAETEAIAARLTRAFERVAEGSESGDVLPEAETRRLLVTWNGAARARAGGSVPERFAAQAARTPDAVAVEHGGHTLTYAELDARSGQVAAGLDVAQETPVAVLMDRSPDLVVAQLAVLKAGGCYVPLDPGQPRDRLDRLIADSGARTVLTSPPAVDGNGFPPKPVHPGSAAYVMYTSGSTGAPKGVVVTHENIAELAADRRFAAHRRVLLHSPHTFDAATYELWAPLLNGGTVVIAPPGPLQPDTILRGRLDAVWLTAELFRTVADLAPGALAAAGEVWAGGDVLPPDAVRRAARHGVRVVNGYGPTETTTFATAHPVGSGPGSGPVPIGRPLDNTRVYVLDARLRPSPTGVVGELYIAGTGLARGYLGRPGPTAERFVADPYASGERMYRTGDLARWTFGGELEFAGRADGQLKIRGHRIEPGEVESVLESSPDVTRAVVAAADAPGGGRRLVAYVVPGGALERVRAHAAARLPRYLLPSQYVPLDRLPLTPHGKVDRAALPAVPLPGPRAARQDAVPRAAASPHDPAEPRSTREKELCGLFAEVLRLPEAGADTDFFASGGDSLLAMRLTAAIESTVGVRTSIAAVFEAPTPAELAVRLGARSDRAPAELDLSPLLTLRAEGGRAPLFCVHPGRGIGWSYTALLPHLPQDRPVHALQSPVLGDGAWRLPGTMRELADDYLARLLAVRPEGPYLLLGHSFGGLLAYEMAARLREGGRQVGLVASLDAVPWPPGEEPDPDEVEQEALTILLRTRTLHPYAQPGRLERERVFAAVRGSEGPLSGLAGERLSAVAGTVAGHLRLAVTYRPPPYDGTVLLFSATAQPGGLGSAVKAERWSGSARHVRVHDLGCGHSDLLRPGPAAEIARVIEPILRES</sequence>
<dbReference type="CDD" id="cd12117">
    <property type="entry name" value="A_NRPS_Srf_like"/>
    <property type="match status" value="1"/>
</dbReference>
<dbReference type="SUPFAM" id="SSF53474">
    <property type="entry name" value="alpha/beta-Hydrolases"/>
    <property type="match status" value="1"/>
</dbReference>
<dbReference type="GO" id="GO:0043041">
    <property type="term" value="P:amino acid activation for nonribosomal peptide biosynthetic process"/>
    <property type="evidence" value="ECO:0007669"/>
    <property type="project" value="TreeGrafter"/>
</dbReference>
<dbReference type="PANTHER" id="PTHR45527:SF1">
    <property type="entry name" value="FATTY ACID SYNTHASE"/>
    <property type="match status" value="1"/>
</dbReference>
<evidence type="ECO:0000256" key="1">
    <source>
        <dbReference type="ARBA" id="ARBA00001957"/>
    </source>
</evidence>
<comment type="caution">
    <text evidence="6">The sequence shown here is derived from an EMBL/GenBank/DDBJ whole genome shotgun (WGS) entry which is preliminary data.</text>
</comment>
<dbReference type="CDD" id="cd19543">
    <property type="entry name" value="DCL_NRPS"/>
    <property type="match status" value="1"/>
</dbReference>
<dbReference type="Gene3D" id="2.30.38.10">
    <property type="entry name" value="Luciferase, Domain 3"/>
    <property type="match status" value="1"/>
</dbReference>
<name>A0A4R4W361_9ACTN</name>
<comment type="cofactor">
    <cofactor evidence="1">
        <name>pantetheine 4'-phosphate</name>
        <dbReference type="ChEBI" id="CHEBI:47942"/>
    </cofactor>
</comment>
<dbReference type="InterPro" id="IPR020806">
    <property type="entry name" value="PKS_PP-bd"/>
</dbReference>
<dbReference type="InterPro" id="IPR001031">
    <property type="entry name" value="Thioesterase"/>
</dbReference>
<dbReference type="GO" id="GO:0008610">
    <property type="term" value="P:lipid biosynthetic process"/>
    <property type="evidence" value="ECO:0007669"/>
    <property type="project" value="UniProtKB-ARBA"/>
</dbReference>
<dbReference type="Gene3D" id="3.30.300.30">
    <property type="match status" value="1"/>
</dbReference>
<feature type="compositionally biased region" description="Low complexity" evidence="4">
    <location>
        <begin position="170"/>
        <end position="179"/>
    </location>
</feature>
<gene>
    <name evidence="6" type="ORF">E1294_46585</name>
</gene>
<keyword evidence="3" id="KW-0597">Phosphoprotein</keyword>
<dbReference type="PROSITE" id="PS00012">
    <property type="entry name" value="PHOSPHOPANTETHEINE"/>
    <property type="match status" value="1"/>
</dbReference>
<dbReference type="InterPro" id="IPR036736">
    <property type="entry name" value="ACP-like_sf"/>
</dbReference>
<dbReference type="Pfam" id="PF13193">
    <property type="entry name" value="AMP-binding_C"/>
    <property type="match status" value="1"/>
</dbReference>
<evidence type="ECO:0000256" key="2">
    <source>
        <dbReference type="ARBA" id="ARBA00022450"/>
    </source>
</evidence>
<dbReference type="InterPro" id="IPR020845">
    <property type="entry name" value="AMP-binding_CS"/>
</dbReference>
<dbReference type="OrthoDB" id="3671989at2"/>
<dbReference type="InterPro" id="IPR001242">
    <property type="entry name" value="Condensation_dom"/>
</dbReference>
<dbReference type="SUPFAM" id="SSF47336">
    <property type="entry name" value="ACP-like"/>
    <property type="match status" value="1"/>
</dbReference>
<dbReference type="InterPro" id="IPR023213">
    <property type="entry name" value="CAT-like_dom_sf"/>
</dbReference>
<protein>
    <submittedName>
        <fullName evidence="6">Non-ribosomal peptide synthetase</fullName>
    </submittedName>
</protein>
<dbReference type="Gene3D" id="3.30.559.30">
    <property type="entry name" value="Nonribosomal peptide synthetase, condensation domain"/>
    <property type="match status" value="1"/>
</dbReference>
<dbReference type="GO" id="GO:0031177">
    <property type="term" value="F:phosphopantetheine binding"/>
    <property type="evidence" value="ECO:0007669"/>
    <property type="project" value="InterPro"/>
</dbReference>
<feature type="compositionally biased region" description="Basic residues" evidence="4">
    <location>
        <begin position="184"/>
        <end position="208"/>
    </location>
</feature>
<dbReference type="InterPro" id="IPR006162">
    <property type="entry name" value="Ppantetheine_attach_site"/>
</dbReference>
<reference evidence="6 7" key="1">
    <citation type="submission" date="2019-03" db="EMBL/GenBank/DDBJ databases">
        <title>Draft genome sequences of novel Actinobacteria.</title>
        <authorList>
            <person name="Sahin N."/>
            <person name="Ay H."/>
            <person name="Saygin H."/>
        </authorList>
    </citation>
    <scope>NUCLEOTIDE SEQUENCE [LARGE SCALE GENOMIC DNA]</scope>
    <source>
        <strain evidence="6 7">KC712</strain>
    </source>
</reference>
<dbReference type="GO" id="GO:0003824">
    <property type="term" value="F:catalytic activity"/>
    <property type="evidence" value="ECO:0007669"/>
    <property type="project" value="InterPro"/>
</dbReference>
<dbReference type="Gene3D" id="3.40.50.980">
    <property type="match status" value="2"/>
</dbReference>
<dbReference type="InterPro" id="IPR029058">
    <property type="entry name" value="AB_hydrolase_fold"/>
</dbReference>
<organism evidence="6 7">
    <name type="scientific">Nonomuraea diastatica</name>
    <dbReference type="NCBI Taxonomy" id="1848329"/>
    <lineage>
        <taxon>Bacteria</taxon>
        <taxon>Bacillati</taxon>
        <taxon>Actinomycetota</taxon>
        <taxon>Actinomycetes</taxon>
        <taxon>Streptosporangiales</taxon>
        <taxon>Streptosporangiaceae</taxon>
        <taxon>Nonomuraea</taxon>
    </lineage>
</organism>
<dbReference type="PANTHER" id="PTHR45527">
    <property type="entry name" value="NONRIBOSOMAL PEPTIDE SYNTHETASE"/>
    <property type="match status" value="1"/>
</dbReference>
<evidence type="ECO:0000313" key="6">
    <source>
        <dbReference type="EMBL" id="TDD09924.1"/>
    </source>
</evidence>
<dbReference type="Proteomes" id="UP000294543">
    <property type="component" value="Unassembled WGS sequence"/>
</dbReference>
<dbReference type="InterPro" id="IPR045851">
    <property type="entry name" value="AMP-bd_C_sf"/>
</dbReference>
<feature type="region of interest" description="Disordered" evidence="4">
    <location>
        <begin position="1119"/>
        <end position="1152"/>
    </location>
</feature>
<dbReference type="Gene3D" id="3.30.559.10">
    <property type="entry name" value="Chloramphenicol acetyltransferase-like domain"/>
    <property type="match status" value="1"/>
</dbReference>
<dbReference type="SUPFAM" id="SSF52777">
    <property type="entry name" value="CoA-dependent acyltransferases"/>
    <property type="match status" value="2"/>
</dbReference>
<dbReference type="EMBL" id="SMKP01000237">
    <property type="protein sequence ID" value="TDD09924.1"/>
    <property type="molecule type" value="Genomic_DNA"/>
</dbReference>
<dbReference type="SUPFAM" id="SSF56801">
    <property type="entry name" value="Acetyl-CoA synthetase-like"/>
    <property type="match status" value="1"/>
</dbReference>
<dbReference type="InterPro" id="IPR000873">
    <property type="entry name" value="AMP-dep_synth/lig_dom"/>
</dbReference>